<dbReference type="PANTHER" id="PTHR24363">
    <property type="entry name" value="SERINE/THREONINE PROTEIN KINASE"/>
    <property type="match status" value="1"/>
</dbReference>
<evidence type="ECO:0000256" key="7">
    <source>
        <dbReference type="ARBA" id="ARBA00047899"/>
    </source>
</evidence>
<dbReference type="InterPro" id="IPR011009">
    <property type="entry name" value="Kinase-like_dom_sf"/>
</dbReference>
<organism evidence="11 12">
    <name type="scientific">[Phormidium ambiguum] IAM M-71</name>
    <dbReference type="NCBI Taxonomy" id="454136"/>
    <lineage>
        <taxon>Bacteria</taxon>
        <taxon>Bacillati</taxon>
        <taxon>Cyanobacteriota</taxon>
        <taxon>Cyanophyceae</taxon>
        <taxon>Oscillatoriophycideae</taxon>
        <taxon>Aerosakkonematales</taxon>
        <taxon>Aerosakkonemataceae</taxon>
        <taxon>Floridanema</taxon>
    </lineage>
</organism>
<comment type="caution">
    <text evidence="11">The sequence shown here is derived from an EMBL/GenBank/DDBJ whole genome shotgun (WGS) entry which is preliminary data.</text>
</comment>
<evidence type="ECO:0000256" key="3">
    <source>
        <dbReference type="ARBA" id="ARBA00022679"/>
    </source>
</evidence>
<dbReference type="AlphaFoldDB" id="A0A1U7ITZ2"/>
<dbReference type="EMBL" id="MRCE01000001">
    <property type="protein sequence ID" value="OKH40942.1"/>
    <property type="molecule type" value="Genomic_DNA"/>
</dbReference>
<name>A0A1U7ITZ2_9CYAN</name>
<evidence type="ECO:0000256" key="1">
    <source>
        <dbReference type="ARBA" id="ARBA00012513"/>
    </source>
</evidence>
<dbReference type="InterPro" id="IPR000719">
    <property type="entry name" value="Prot_kinase_dom"/>
</dbReference>
<comment type="catalytic activity">
    <reaction evidence="7">
        <text>L-threonyl-[protein] + ATP = O-phospho-L-threonyl-[protein] + ADP + H(+)</text>
        <dbReference type="Rhea" id="RHEA:46608"/>
        <dbReference type="Rhea" id="RHEA-COMP:11060"/>
        <dbReference type="Rhea" id="RHEA-COMP:11605"/>
        <dbReference type="ChEBI" id="CHEBI:15378"/>
        <dbReference type="ChEBI" id="CHEBI:30013"/>
        <dbReference type="ChEBI" id="CHEBI:30616"/>
        <dbReference type="ChEBI" id="CHEBI:61977"/>
        <dbReference type="ChEBI" id="CHEBI:456216"/>
        <dbReference type="EC" id="2.7.11.1"/>
    </reaction>
</comment>
<comment type="catalytic activity">
    <reaction evidence="8">
        <text>L-seryl-[protein] + ATP = O-phospho-L-seryl-[protein] + ADP + H(+)</text>
        <dbReference type="Rhea" id="RHEA:17989"/>
        <dbReference type="Rhea" id="RHEA-COMP:9863"/>
        <dbReference type="Rhea" id="RHEA-COMP:11604"/>
        <dbReference type="ChEBI" id="CHEBI:15378"/>
        <dbReference type="ChEBI" id="CHEBI:29999"/>
        <dbReference type="ChEBI" id="CHEBI:30616"/>
        <dbReference type="ChEBI" id="CHEBI:83421"/>
        <dbReference type="ChEBI" id="CHEBI:456216"/>
        <dbReference type="EC" id="2.7.11.1"/>
    </reaction>
</comment>
<dbReference type="PROSITE" id="PS00107">
    <property type="entry name" value="PROTEIN_KINASE_ATP"/>
    <property type="match status" value="1"/>
</dbReference>
<dbReference type="EC" id="2.7.11.1" evidence="1"/>
<proteinExistence type="predicted"/>
<gene>
    <name evidence="11" type="ORF">NIES2119_01130</name>
</gene>
<keyword evidence="2" id="KW-0723">Serine/threonine-protein kinase</keyword>
<dbReference type="InterPro" id="IPR017441">
    <property type="entry name" value="Protein_kinase_ATP_BS"/>
</dbReference>
<dbReference type="Gene3D" id="1.10.510.10">
    <property type="entry name" value="Transferase(Phosphotransferase) domain 1"/>
    <property type="match status" value="1"/>
</dbReference>
<keyword evidence="6 9" id="KW-0067">ATP-binding</keyword>
<feature type="domain" description="Protein kinase" evidence="10">
    <location>
        <begin position="17"/>
        <end position="280"/>
    </location>
</feature>
<dbReference type="Pfam" id="PF00069">
    <property type="entry name" value="Pkinase"/>
    <property type="match status" value="1"/>
</dbReference>
<dbReference type="Gene3D" id="3.30.200.20">
    <property type="entry name" value="Phosphorylase Kinase, domain 1"/>
    <property type="match status" value="1"/>
</dbReference>
<evidence type="ECO:0000259" key="10">
    <source>
        <dbReference type="PROSITE" id="PS50011"/>
    </source>
</evidence>
<evidence type="ECO:0000313" key="11">
    <source>
        <dbReference type="EMBL" id="OKH40942.1"/>
    </source>
</evidence>
<evidence type="ECO:0000256" key="9">
    <source>
        <dbReference type="PROSITE-ProRule" id="PRU10141"/>
    </source>
</evidence>
<sequence>MSNSSPLTVGSKLENRYEIVRELGQGGFGRTYLARDINRYQESCVLKEFAPLIHGANELKKAEELFEREASVLYKLQHSQIPNFRELLRLSLNGKRSLFLVQDYIEGESYAQLLKNRCFSEAEVVELLEQILPVLEYIHSQGVIHRDISPENLMQRRLDKMPVLIDFGGVKQAATTAVSQATGRPLVTLLGKEGYAPPEQIRQGKAFPSSDLYALAVTVLVLISGKEPKELYDNSQATWSWRKYISVSPELGKILDKCLAYRYSDRYQSAREVLQLLPKITNPNSQPIANPNFQPVVAGNSNISQMKTINFVGRRWGTNVTQVIANAKKTFVKLPAVKLPVVKLPVKKLLNRKFLVNTLKVSAVVVVGVGAWNFAQAGLLELPRKISFPNLPSLPNSSKLSKAELARQAEIMRRSKALGVTNFYPRVDRLFYAKYPELKGRSLTEKPEDAKYRQRWCDIAEDLLDKLEKEKVI</sequence>
<dbReference type="GO" id="GO:0005524">
    <property type="term" value="F:ATP binding"/>
    <property type="evidence" value="ECO:0007669"/>
    <property type="project" value="UniProtKB-UniRule"/>
</dbReference>
<dbReference type="STRING" id="454136.NIES2119_01130"/>
<reference evidence="11 12" key="1">
    <citation type="submission" date="2016-11" db="EMBL/GenBank/DDBJ databases">
        <title>Draft Genome Sequences of Nine Cyanobacterial Strains from Diverse Habitats.</title>
        <authorList>
            <person name="Zhu T."/>
            <person name="Hou S."/>
            <person name="Lu X."/>
            <person name="Hess W.R."/>
        </authorList>
    </citation>
    <scope>NUCLEOTIDE SEQUENCE [LARGE SCALE GENOMIC DNA]</scope>
    <source>
        <strain evidence="11 12">IAM M-71</strain>
    </source>
</reference>
<evidence type="ECO:0000256" key="6">
    <source>
        <dbReference type="ARBA" id="ARBA00022840"/>
    </source>
</evidence>
<dbReference type="Proteomes" id="UP000185860">
    <property type="component" value="Unassembled WGS sequence"/>
</dbReference>
<dbReference type="CDD" id="cd14014">
    <property type="entry name" value="STKc_PknB_like"/>
    <property type="match status" value="1"/>
</dbReference>
<dbReference type="SUPFAM" id="SSF56112">
    <property type="entry name" value="Protein kinase-like (PK-like)"/>
    <property type="match status" value="1"/>
</dbReference>
<evidence type="ECO:0000256" key="5">
    <source>
        <dbReference type="ARBA" id="ARBA00022777"/>
    </source>
</evidence>
<evidence type="ECO:0000256" key="4">
    <source>
        <dbReference type="ARBA" id="ARBA00022741"/>
    </source>
</evidence>
<keyword evidence="3" id="KW-0808">Transferase</keyword>
<dbReference type="RefSeq" id="WP_073591616.1">
    <property type="nucleotide sequence ID" value="NZ_MRCE01000001.1"/>
</dbReference>
<dbReference type="OrthoDB" id="507628at2"/>
<protein>
    <recommendedName>
        <fullName evidence="1">non-specific serine/threonine protein kinase</fullName>
        <ecNumber evidence="1">2.7.11.1</ecNumber>
    </recommendedName>
</protein>
<dbReference type="PROSITE" id="PS50011">
    <property type="entry name" value="PROTEIN_KINASE_DOM"/>
    <property type="match status" value="1"/>
</dbReference>
<evidence type="ECO:0000313" key="12">
    <source>
        <dbReference type="Proteomes" id="UP000185860"/>
    </source>
</evidence>
<evidence type="ECO:0000256" key="8">
    <source>
        <dbReference type="ARBA" id="ARBA00048679"/>
    </source>
</evidence>
<feature type="binding site" evidence="9">
    <location>
        <position position="47"/>
    </location>
    <ligand>
        <name>ATP</name>
        <dbReference type="ChEBI" id="CHEBI:30616"/>
    </ligand>
</feature>
<keyword evidence="4 9" id="KW-0547">Nucleotide-binding</keyword>
<dbReference type="PANTHER" id="PTHR24363:SF0">
    <property type="entry name" value="SERINE_THREONINE KINASE LIKE DOMAIN CONTAINING 1"/>
    <property type="match status" value="1"/>
</dbReference>
<keyword evidence="5" id="KW-0418">Kinase</keyword>
<dbReference type="GO" id="GO:0004674">
    <property type="term" value="F:protein serine/threonine kinase activity"/>
    <property type="evidence" value="ECO:0007669"/>
    <property type="project" value="UniProtKB-KW"/>
</dbReference>
<evidence type="ECO:0000256" key="2">
    <source>
        <dbReference type="ARBA" id="ARBA00022527"/>
    </source>
</evidence>
<accession>A0A1U7ITZ2</accession>